<dbReference type="GeneID" id="84590314"/>
<dbReference type="AlphaFoldDB" id="A0AAJ8DXP9"/>
<feature type="compositionally biased region" description="Low complexity" evidence="1">
    <location>
        <begin position="43"/>
        <end position="58"/>
    </location>
</feature>
<reference evidence="2" key="1">
    <citation type="submission" date="2025-02" db="EMBL/GenBank/DDBJ databases">
        <authorList>
            <consortium name="NCBI Genome Project"/>
        </authorList>
    </citation>
    <scope>NUCLEOTIDE SEQUENCE</scope>
</reference>
<evidence type="ECO:0000313" key="2">
    <source>
        <dbReference type="RefSeq" id="XP_059599958.1"/>
    </source>
</evidence>
<dbReference type="VEuPathDB" id="FungiDB:An02g04950"/>
<name>A0AAJ8DXP9_ASPNG</name>
<sequence length="290" mass="31578">MVGMWIARCGVMLDKLVSLCHGGSDQLRQGRRRAELKTLSEQNGRAAAENEEVGVNGEAGDDAGTGSTVRTYESNYDTCDSTNGAGTLGSADGWLWITLAAPGNGFSLIQEMSHENWASTDNPRCSDLFTFPVLGGEDESIIYPIIDKKRNHVEVMPHSASAEPGQEGRLIRNSRCRLYCLAPSEGMPTVFVQMRTNCAVDRQSLTGARRTGLNDPLTNVATNMVSSPSEIGVPWRNGCMIDCHSVVGNPFSSVLRLHLPCRLLTGISTWIEDQDISQLDDAGKWGRRAF</sequence>
<feature type="region of interest" description="Disordered" evidence="1">
    <location>
        <begin position="38"/>
        <end position="67"/>
    </location>
</feature>
<proteinExistence type="predicted"/>
<reference evidence="2" key="2">
    <citation type="submission" date="2025-08" db="UniProtKB">
        <authorList>
            <consortium name="RefSeq"/>
        </authorList>
    </citation>
    <scope>IDENTIFICATION</scope>
</reference>
<evidence type="ECO:0000256" key="1">
    <source>
        <dbReference type="SAM" id="MobiDB-lite"/>
    </source>
</evidence>
<dbReference type="RefSeq" id="XP_059599958.1">
    <property type="nucleotide sequence ID" value="XM_059746276.1"/>
</dbReference>
<gene>
    <name evidence="2" type="ORF">An02g04950</name>
</gene>
<protein>
    <submittedName>
        <fullName evidence="2">Uncharacterized protein</fullName>
    </submittedName>
</protein>
<organism evidence="2">
    <name type="scientific">Aspergillus niger</name>
    <dbReference type="NCBI Taxonomy" id="5061"/>
    <lineage>
        <taxon>Eukaryota</taxon>
        <taxon>Fungi</taxon>
        <taxon>Dikarya</taxon>
        <taxon>Ascomycota</taxon>
        <taxon>Pezizomycotina</taxon>
        <taxon>Eurotiomycetes</taxon>
        <taxon>Eurotiomycetidae</taxon>
        <taxon>Eurotiales</taxon>
        <taxon>Aspergillaceae</taxon>
        <taxon>Aspergillus</taxon>
        <taxon>Aspergillus subgen. Circumdati</taxon>
    </lineage>
</organism>
<accession>A0AAJ8DXP9</accession>
<dbReference type="KEGG" id="ang:An02g04950"/>